<dbReference type="RefSeq" id="WP_189348146.1">
    <property type="nucleotide sequence ID" value="NZ_BMXK01000001.1"/>
</dbReference>
<name>A0ABQ3GB14_9MICC</name>
<dbReference type="InterPro" id="IPR001387">
    <property type="entry name" value="Cro/C1-type_HTH"/>
</dbReference>
<gene>
    <name evidence="3" type="ORF">GCM10008096_00930</name>
</gene>
<evidence type="ECO:0000313" key="3">
    <source>
        <dbReference type="EMBL" id="GHC99116.1"/>
    </source>
</evidence>
<protein>
    <recommendedName>
        <fullName evidence="2">HTH cro/C1-type domain-containing protein</fullName>
    </recommendedName>
</protein>
<reference evidence="4" key="1">
    <citation type="journal article" date="2019" name="Int. J. Syst. Evol. Microbiol.">
        <title>The Global Catalogue of Microorganisms (GCM) 10K type strain sequencing project: providing services to taxonomists for standard genome sequencing and annotation.</title>
        <authorList>
            <consortium name="The Broad Institute Genomics Platform"/>
            <consortium name="The Broad Institute Genome Sequencing Center for Infectious Disease"/>
            <person name="Wu L."/>
            <person name="Ma J."/>
        </authorList>
    </citation>
    <scope>NUCLEOTIDE SEQUENCE [LARGE SCALE GENOMIC DNA]</scope>
    <source>
        <strain evidence="4">KCTC 19466</strain>
    </source>
</reference>
<feature type="compositionally biased region" description="Polar residues" evidence="1">
    <location>
        <begin position="129"/>
        <end position="141"/>
    </location>
</feature>
<evidence type="ECO:0000256" key="1">
    <source>
        <dbReference type="SAM" id="MobiDB-lite"/>
    </source>
</evidence>
<evidence type="ECO:0000313" key="4">
    <source>
        <dbReference type="Proteomes" id="UP000642819"/>
    </source>
</evidence>
<dbReference type="CDD" id="cd00093">
    <property type="entry name" value="HTH_XRE"/>
    <property type="match status" value="1"/>
</dbReference>
<comment type="caution">
    <text evidence="3">The sequence shown here is derived from an EMBL/GenBank/DDBJ whole genome shotgun (WGS) entry which is preliminary data.</text>
</comment>
<feature type="compositionally biased region" description="Low complexity" evidence="1">
    <location>
        <begin position="113"/>
        <end position="122"/>
    </location>
</feature>
<accession>A0ABQ3GB14</accession>
<dbReference type="Gene3D" id="1.10.260.40">
    <property type="entry name" value="lambda repressor-like DNA-binding domains"/>
    <property type="match status" value="1"/>
</dbReference>
<dbReference type="PROSITE" id="PS50943">
    <property type="entry name" value="HTH_CROC1"/>
    <property type="match status" value="1"/>
</dbReference>
<evidence type="ECO:0000259" key="2">
    <source>
        <dbReference type="PROSITE" id="PS50943"/>
    </source>
</evidence>
<feature type="region of interest" description="Disordered" evidence="1">
    <location>
        <begin position="72"/>
        <end position="147"/>
    </location>
</feature>
<dbReference type="InterPro" id="IPR010982">
    <property type="entry name" value="Lambda_DNA-bd_dom_sf"/>
</dbReference>
<dbReference type="SUPFAM" id="SSF47413">
    <property type="entry name" value="lambda repressor-like DNA-binding domains"/>
    <property type="match status" value="1"/>
</dbReference>
<sequence>MRKRAISTQRQLGTAVHDARVRAGVTQAALAARAGVSRKWLIGVEQGARTGAELGKVLDVLRALDLSFELTERPDQAKSLSGDRTQDAEASSPGRSGGRTTSQREEALKALRRSASPSADALDALRRSGASSSRTPGTLDTTDQERS</sequence>
<feature type="domain" description="HTH cro/C1-type" evidence="2">
    <location>
        <begin position="16"/>
        <end position="71"/>
    </location>
</feature>
<dbReference type="EMBL" id="BMXK01000001">
    <property type="protein sequence ID" value="GHC99116.1"/>
    <property type="molecule type" value="Genomic_DNA"/>
</dbReference>
<organism evidence="3 4">
    <name type="scientific">Zhihengliuella salsuginis</name>
    <dbReference type="NCBI Taxonomy" id="578222"/>
    <lineage>
        <taxon>Bacteria</taxon>
        <taxon>Bacillati</taxon>
        <taxon>Actinomycetota</taxon>
        <taxon>Actinomycetes</taxon>
        <taxon>Micrococcales</taxon>
        <taxon>Micrococcaceae</taxon>
        <taxon>Zhihengliuella</taxon>
    </lineage>
</organism>
<proteinExistence type="predicted"/>
<dbReference type="Proteomes" id="UP000642819">
    <property type="component" value="Unassembled WGS sequence"/>
</dbReference>
<dbReference type="Pfam" id="PF13560">
    <property type="entry name" value="HTH_31"/>
    <property type="match status" value="1"/>
</dbReference>
<dbReference type="SMART" id="SM00530">
    <property type="entry name" value="HTH_XRE"/>
    <property type="match status" value="1"/>
</dbReference>
<keyword evidence="4" id="KW-1185">Reference proteome</keyword>
<feature type="compositionally biased region" description="Low complexity" evidence="1">
    <location>
        <begin position="91"/>
        <end position="101"/>
    </location>
</feature>